<protein>
    <submittedName>
        <fullName evidence="4">Murein hydrolase activator EnvC family protein</fullName>
    </submittedName>
</protein>
<dbReference type="InterPro" id="IPR016047">
    <property type="entry name" value="M23ase_b-sheet_dom"/>
</dbReference>
<dbReference type="EMBL" id="JBHSHD010000002">
    <property type="protein sequence ID" value="MFC4818756.1"/>
    <property type="molecule type" value="Genomic_DNA"/>
</dbReference>
<dbReference type="Gene3D" id="2.70.70.10">
    <property type="entry name" value="Glucose Permease (Domain IIA)"/>
    <property type="match status" value="1"/>
</dbReference>
<keyword evidence="1" id="KW-0175">Coiled coil</keyword>
<keyword evidence="5" id="KW-1185">Reference proteome</keyword>
<evidence type="ECO:0000256" key="1">
    <source>
        <dbReference type="SAM" id="Coils"/>
    </source>
</evidence>
<dbReference type="CDD" id="cd12797">
    <property type="entry name" value="M23_peptidase"/>
    <property type="match status" value="1"/>
</dbReference>
<evidence type="ECO:0000313" key="4">
    <source>
        <dbReference type="EMBL" id="MFC4818756.1"/>
    </source>
</evidence>
<reference evidence="5" key="1">
    <citation type="journal article" date="2019" name="Int. J. Syst. Evol. Microbiol.">
        <title>The Global Catalogue of Microorganisms (GCM) 10K type strain sequencing project: providing services to taxonomists for standard genome sequencing and annotation.</title>
        <authorList>
            <consortium name="The Broad Institute Genomics Platform"/>
            <consortium name="The Broad Institute Genome Sequencing Center for Infectious Disease"/>
            <person name="Wu L."/>
            <person name="Ma J."/>
        </authorList>
    </citation>
    <scope>NUCLEOTIDE SEQUENCE [LARGE SCALE GENOMIC DNA]</scope>
    <source>
        <strain evidence="5">CCUG 30340</strain>
    </source>
</reference>
<proteinExistence type="predicted"/>
<evidence type="ECO:0000256" key="2">
    <source>
        <dbReference type="SAM" id="SignalP"/>
    </source>
</evidence>
<dbReference type="PANTHER" id="PTHR21666">
    <property type="entry name" value="PEPTIDASE-RELATED"/>
    <property type="match status" value="1"/>
</dbReference>
<dbReference type="InterPro" id="IPR050570">
    <property type="entry name" value="Cell_wall_metabolism_enzyme"/>
</dbReference>
<dbReference type="PANTHER" id="PTHR21666:SF270">
    <property type="entry name" value="MUREIN HYDROLASE ACTIVATOR ENVC"/>
    <property type="match status" value="1"/>
</dbReference>
<feature type="signal peptide" evidence="2">
    <location>
        <begin position="1"/>
        <end position="20"/>
    </location>
</feature>
<dbReference type="Pfam" id="PF01551">
    <property type="entry name" value="Peptidase_M23"/>
    <property type="match status" value="1"/>
</dbReference>
<dbReference type="Gene3D" id="6.10.250.3150">
    <property type="match status" value="1"/>
</dbReference>
<sequence length="391" mass="42131">MRGLLLALALLASVAAQAQAQEPDQAQRAAQERAVQERDAKQKLDAVRAEIRALTEQQRATTGERNEAVRALREKELAVAAVAKDVHALDGRIAAQQGELTQLDGRRADLEKALESQREALAALLRSAYALGNHEELKLLLQQDDVAAISRVLAYHRYFQGAQVEQIDRLRGDLRELADVQTSIETATTELGRSRGARATEGEKLEAERADHERLVAEIDTKLKDQGARIAALGKDEAALADLLEKLRDVFADIPKQLAGAEPFASMRGRLAWPVQGKVVAAFGAADDSGRRSSGVLIAAATGTAVRAVSHGRVAFADWLRGYGLMVIVDHGDGYMSLYGGNETLLKDVGDWVDAGTTIASSGASGGQKTSGVYFELRVKGQAVDPRGWLR</sequence>
<comment type="caution">
    <text evidence="4">The sequence shown here is derived from an EMBL/GenBank/DDBJ whole genome shotgun (WGS) entry which is preliminary data.</text>
</comment>
<feature type="domain" description="M23ase beta-sheet core" evidence="3">
    <location>
        <begin position="293"/>
        <end position="386"/>
    </location>
</feature>
<feature type="coiled-coil region" evidence="1">
    <location>
        <begin position="93"/>
        <end position="127"/>
    </location>
</feature>
<keyword evidence="2" id="KW-0732">Signal</keyword>
<name>A0ABV9QNR4_9GAMM</name>
<accession>A0ABV9QNR4</accession>
<gene>
    <name evidence="4" type="ORF">ACFO6Q_00355</name>
</gene>
<dbReference type="InterPro" id="IPR011055">
    <property type="entry name" value="Dup_hybrid_motif"/>
</dbReference>
<dbReference type="GO" id="GO:0016787">
    <property type="term" value="F:hydrolase activity"/>
    <property type="evidence" value="ECO:0007669"/>
    <property type="project" value="UniProtKB-KW"/>
</dbReference>
<dbReference type="RefSeq" id="WP_380018486.1">
    <property type="nucleotide sequence ID" value="NZ_JBHSHD010000002.1"/>
</dbReference>
<feature type="chain" id="PRO_5046989359" evidence="2">
    <location>
        <begin position="21"/>
        <end position="391"/>
    </location>
</feature>
<organism evidence="4 5">
    <name type="scientific">Dokdonella ginsengisoli</name>
    <dbReference type="NCBI Taxonomy" id="363846"/>
    <lineage>
        <taxon>Bacteria</taxon>
        <taxon>Pseudomonadati</taxon>
        <taxon>Pseudomonadota</taxon>
        <taxon>Gammaproteobacteria</taxon>
        <taxon>Lysobacterales</taxon>
        <taxon>Rhodanobacteraceae</taxon>
        <taxon>Dokdonella</taxon>
    </lineage>
</organism>
<evidence type="ECO:0000313" key="5">
    <source>
        <dbReference type="Proteomes" id="UP001595886"/>
    </source>
</evidence>
<evidence type="ECO:0000259" key="3">
    <source>
        <dbReference type="Pfam" id="PF01551"/>
    </source>
</evidence>
<keyword evidence="4" id="KW-0378">Hydrolase</keyword>
<dbReference type="SUPFAM" id="SSF51261">
    <property type="entry name" value="Duplicated hybrid motif"/>
    <property type="match status" value="1"/>
</dbReference>
<dbReference type="Proteomes" id="UP001595886">
    <property type="component" value="Unassembled WGS sequence"/>
</dbReference>